<gene>
    <name evidence="4" type="ORF">O3M35_012869</name>
</gene>
<evidence type="ECO:0000259" key="3">
    <source>
        <dbReference type="SMART" id="SM00043"/>
    </source>
</evidence>
<dbReference type="Proteomes" id="UP001461498">
    <property type="component" value="Unassembled WGS sequence"/>
</dbReference>
<organism evidence="4 5">
    <name type="scientific">Rhynocoris fuscipes</name>
    <dbReference type="NCBI Taxonomy" id="488301"/>
    <lineage>
        <taxon>Eukaryota</taxon>
        <taxon>Metazoa</taxon>
        <taxon>Ecdysozoa</taxon>
        <taxon>Arthropoda</taxon>
        <taxon>Hexapoda</taxon>
        <taxon>Insecta</taxon>
        <taxon>Pterygota</taxon>
        <taxon>Neoptera</taxon>
        <taxon>Paraneoptera</taxon>
        <taxon>Hemiptera</taxon>
        <taxon>Heteroptera</taxon>
        <taxon>Panheteroptera</taxon>
        <taxon>Cimicomorpha</taxon>
        <taxon>Reduviidae</taxon>
        <taxon>Harpactorinae</taxon>
        <taxon>Harpactorini</taxon>
        <taxon>Rhynocoris</taxon>
    </lineage>
</organism>
<feature type="domain" description="Cystatin" evidence="3">
    <location>
        <begin position="26"/>
        <end position="111"/>
    </location>
</feature>
<protein>
    <recommendedName>
        <fullName evidence="3">Cystatin domain-containing protein</fullName>
    </recommendedName>
</protein>
<dbReference type="SUPFAM" id="SSF54403">
    <property type="entry name" value="Cystatin/monellin"/>
    <property type="match status" value="1"/>
</dbReference>
<dbReference type="CDD" id="cd00042">
    <property type="entry name" value="CY"/>
    <property type="match status" value="1"/>
</dbReference>
<dbReference type="EMBL" id="JAPXFL010000039">
    <property type="protein sequence ID" value="KAK9496917.1"/>
    <property type="molecule type" value="Genomic_DNA"/>
</dbReference>
<dbReference type="AlphaFoldDB" id="A0AAW1CKE2"/>
<dbReference type="InterPro" id="IPR046350">
    <property type="entry name" value="Cystatin_sf"/>
</dbReference>
<reference evidence="4 5" key="1">
    <citation type="submission" date="2022-12" db="EMBL/GenBank/DDBJ databases">
        <title>Chromosome-level genome assembly of true bugs.</title>
        <authorList>
            <person name="Ma L."/>
            <person name="Li H."/>
        </authorList>
    </citation>
    <scope>NUCLEOTIDE SEQUENCE [LARGE SCALE GENOMIC DNA]</scope>
    <source>
        <strain evidence="4">Lab_2022b</strain>
    </source>
</reference>
<proteinExistence type="inferred from homology"/>
<dbReference type="SMART" id="SM00043">
    <property type="entry name" value="CY"/>
    <property type="match status" value="1"/>
</dbReference>
<keyword evidence="2" id="KW-0732">Signal</keyword>
<dbReference type="PROSITE" id="PS00287">
    <property type="entry name" value="CYSTATIN"/>
    <property type="match status" value="1"/>
</dbReference>
<evidence type="ECO:0000313" key="4">
    <source>
        <dbReference type="EMBL" id="KAK9496917.1"/>
    </source>
</evidence>
<evidence type="ECO:0000256" key="1">
    <source>
        <dbReference type="ARBA" id="ARBA00009403"/>
    </source>
</evidence>
<dbReference type="InterPro" id="IPR018073">
    <property type="entry name" value="Prot_inh_cystat_CS"/>
</dbReference>
<feature type="chain" id="PRO_5043542021" description="Cystatin domain-containing protein" evidence="2">
    <location>
        <begin position="25"/>
        <end position="112"/>
    </location>
</feature>
<comment type="caution">
    <text evidence="4">The sequence shown here is derived from an EMBL/GenBank/DDBJ whole genome shotgun (WGS) entry which is preliminary data.</text>
</comment>
<feature type="signal peptide" evidence="2">
    <location>
        <begin position="1"/>
        <end position="24"/>
    </location>
</feature>
<name>A0AAW1CKE2_9HEMI</name>
<dbReference type="InterPro" id="IPR000010">
    <property type="entry name" value="Cystatin_dom"/>
</dbReference>
<dbReference type="Pfam" id="PF00031">
    <property type="entry name" value="Cystatin"/>
    <property type="match status" value="1"/>
</dbReference>
<keyword evidence="5" id="KW-1185">Reference proteome</keyword>
<comment type="similarity">
    <text evidence="1">Belongs to the cystatin family.</text>
</comment>
<accession>A0AAW1CKE2</accession>
<evidence type="ECO:0000313" key="5">
    <source>
        <dbReference type="Proteomes" id="UP001461498"/>
    </source>
</evidence>
<evidence type="ECO:0000256" key="2">
    <source>
        <dbReference type="SAM" id="SignalP"/>
    </source>
</evidence>
<dbReference type="GO" id="GO:0004869">
    <property type="term" value="F:cysteine-type endopeptidase inhibitor activity"/>
    <property type="evidence" value="ECO:0007669"/>
    <property type="project" value="InterPro"/>
</dbReference>
<sequence>MSKFTVTLSALLLLAVTVFHSAEGRACAGCFQKISVNDESLKRTLNMALTEANAGNYKVLKIISAERQVVAGFNYKVRFEAMIPGQGKKVCKISYFEGLKKNFKLKGMGCSK</sequence>
<dbReference type="Gene3D" id="3.10.450.10">
    <property type="match status" value="1"/>
</dbReference>